<protein>
    <submittedName>
        <fullName evidence="2">Uncharacterized protein</fullName>
    </submittedName>
</protein>
<name>A0AC35FML4_9BILA</name>
<dbReference type="Proteomes" id="UP000887580">
    <property type="component" value="Unplaced"/>
</dbReference>
<accession>A0AC35FML4</accession>
<reference evidence="2" key="1">
    <citation type="submission" date="2022-11" db="UniProtKB">
        <authorList>
            <consortium name="WormBaseParasite"/>
        </authorList>
    </citation>
    <scope>IDENTIFICATION</scope>
</reference>
<proteinExistence type="predicted"/>
<organism evidence="1 2">
    <name type="scientific">Panagrolaimus sp. PS1159</name>
    <dbReference type="NCBI Taxonomy" id="55785"/>
    <lineage>
        <taxon>Eukaryota</taxon>
        <taxon>Metazoa</taxon>
        <taxon>Ecdysozoa</taxon>
        <taxon>Nematoda</taxon>
        <taxon>Chromadorea</taxon>
        <taxon>Rhabditida</taxon>
        <taxon>Tylenchina</taxon>
        <taxon>Panagrolaimomorpha</taxon>
        <taxon>Panagrolaimoidea</taxon>
        <taxon>Panagrolaimidae</taxon>
        <taxon>Panagrolaimus</taxon>
    </lineage>
</organism>
<evidence type="ECO:0000313" key="1">
    <source>
        <dbReference type="Proteomes" id="UP000887580"/>
    </source>
</evidence>
<sequence>MKTFNNFKVTPFSKLFIVESEVEISHYLYQSLFLQSLPLRLPFGTAAPASSSEPQKHFSSSYAAVIQSTPPSAIVPPHHQPPPPKPTPLNALNLPPLLSSTIGYDTSPKSSRPGSSKKSKKHRTFDNRLISTSSSTTTSSTQCNGNGSSNGGGGKKNNNQKNLNNIEFCMKDNDFPPISTLSTTSLSKDLSSSSQKGKLFIYFVYKF</sequence>
<dbReference type="WBParaSite" id="PS1159_v2.g18557.t1">
    <property type="protein sequence ID" value="PS1159_v2.g18557.t1"/>
    <property type="gene ID" value="PS1159_v2.g18557"/>
</dbReference>
<evidence type="ECO:0000313" key="2">
    <source>
        <dbReference type="WBParaSite" id="PS1159_v2.g18557.t1"/>
    </source>
</evidence>